<reference evidence="9 10" key="1">
    <citation type="journal article" date="2010" name="Nature">
        <title>The genome of a songbird.</title>
        <authorList>
            <person name="Warren W.C."/>
            <person name="Clayton D.F."/>
            <person name="Ellegren H."/>
            <person name="Arnold A.P."/>
            <person name="Hillier L.W."/>
            <person name="Kunstner A."/>
            <person name="Searle S."/>
            <person name="White S."/>
            <person name="Vilella A.J."/>
            <person name="Fairley S."/>
            <person name="Heger A."/>
            <person name="Kong L."/>
            <person name="Ponting C.P."/>
            <person name="Jarvis E.D."/>
            <person name="Mello C.V."/>
            <person name="Minx P."/>
            <person name="Lovell P."/>
            <person name="Velho T.A."/>
            <person name="Ferris M."/>
            <person name="Balakrishnan C.N."/>
            <person name="Sinha S."/>
            <person name="Blatti C."/>
            <person name="London S.E."/>
            <person name="Li Y."/>
            <person name="Lin Y.C."/>
            <person name="George J."/>
            <person name="Sweedler J."/>
            <person name="Southey B."/>
            <person name="Gunaratne P."/>
            <person name="Watson M."/>
            <person name="Nam K."/>
            <person name="Backstrom N."/>
            <person name="Smeds L."/>
            <person name="Nabholz B."/>
            <person name="Itoh Y."/>
            <person name="Whitney O."/>
            <person name="Pfenning A.R."/>
            <person name="Howard J."/>
            <person name="Volker M."/>
            <person name="Skinner B.M."/>
            <person name="Griffin D.K."/>
            <person name="Ye L."/>
            <person name="McLaren W.M."/>
            <person name="Flicek P."/>
            <person name="Quesada V."/>
            <person name="Velasco G."/>
            <person name="Lopez-Otin C."/>
            <person name="Puente X.S."/>
            <person name="Olender T."/>
            <person name="Lancet D."/>
            <person name="Smit A.F."/>
            <person name="Hubley R."/>
            <person name="Konkel M.K."/>
            <person name="Walker J.A."/>
            <person name="Batzer M.A."/>
            <person name="Gu W."/>
            <person name="Pollock D.D."/>
            <person name="Chen L."/>
            <person name="Cheng Z."/>
            <person name="Eichler E.E."/>
            <person name="Stapley J."/>
            <person name="Slate J."/>
            <person name="Ekblom R."/>
            <person name="Birkhead T."/>
            <person name="Burke T."/>
            <person name="Burt D."/>
            <person name="Scharff C."/>
            <person name="Adam I."/>
            <person name="Richard H."/>
            <person name="Sultan M."/>
            <person name="Soldatov A."/>
            <person name="Lehrach H."/>
            <person name="Edwards S.V."/>
            <person name="Yang S.P."/>
            <person name="Li X."/>
            <person name="Graves T."/>
            <person name="Fulton L."/>
            <person name="Nelson J."/>
            <person name="Chinwalla A."/>
            <person name="Hou S."/>
            <person name="Mardis E.R."/>
            <person name="Wilson R.K."/>
        </authorList>
    </citation>
    <scope>NUCLEOTIDE SEQUENCE [LARGE SCALE GENOMIC DNA]</scope>
</reference>
<dbReference type="GO" id="GO:0016020">
    <property type="term" value="C:membrane"/>
    <property type="evidence" value="ECO:0007669"/>
    <property type="project" value="UniProtKB-SubCell"/>
</dbReference>
<dbReference type="InParanoid" id="A0A674G716"/>
<dbReference type="InterPro" id="IPR004254">
    <property type="entry name" value="AdipoR/HlyIII-related"/>
</dbReference>
<evidence type="ECO:0000256" key="2">
    <source>
        <dbReference type="ARBA" id="ARBA00007018"/>
    </source>
</evidence>
<evidence type="ECO:0000256" key="5">
    <source>
        <dbReference type="ARBA" id="ARBA00023136"/>
    </source>
</evidence>
<keyword evidence="10" id="KW-1185">Reference proteome</keyword>
<dbReference type="Pfam" id="PF03006">
    <property type="entry name" value="HlyIII"/>
    <property type="match status" value="1"/>
</dbReference>
<keyword evidence="4 7" id="KW-1133">Transmembrane helix</keyword>
<keyword evidence="5 7" id="KW-0472">Membrane</keyword>
<protein>
    <recommendedName>
        <fullName evidence="11">Progestin and adipoQ receptor family member 6</fullName>
    </recommendedName>
</protein>
<comment type="similarity">
    <text evidence="2">Belongs to the ADIPOR family.</text>
</comment>
<reference evidence="9" key="2">
    <citation type="submission" date="2025-08" db="UniProtKB">
        <authorList>
            <consortium name="Ensembl"/>
        </authorList>
    </citation>
    <scope>IDENTIFICATION</scope>
</reference>
<dbReference type="Proteomes" id="UP000007754">
    <property type="component" value="Chromosome 10"/>
</dbReference>
<dbReference type="GeneTree" id="ENSGT00940000158844"/>
<dbReference type="AlphaFoldDB" id="A0A674G716"/>
<feature type="chain" id="PRO_5025363421" description="Progestin and adipoQ receptor family member 6" evidence="8">
    <location>
        <begin position="27"/>
        <end position="327"/>
    </location>
</feature>
<reference evidence="9" key="3">
    <citation type="submission" date="2025-09" db="UniProtKB">
        <authorList>
            <consortium name="Ensembl"/>
        </authorList>
    </citation>
    <scope>IDENTIFICATION</scope>
</reference>
<dbReference type="PANTHER" id="PTHR20855:SF38">
    <property type="entry name" value="MEMBRANE PROGESTIN RECEPTOR GAMMA"/>
    <property type="match status" value="1"/>
</dbReference>
<evidence type="ECO:0000256" key="4">
    <source>
        <dbReference type="ARBA" id="ARBA00022989"/>
    </source>
</evidence>
<organism evidence="9 10">
    <name type="scientific">Taeniopygia guttata</name>
    <name type="common">Zebra finch</name>
    <name type="synonym">Poephila guttata</name>
    <dbReference type="NCBI Taxonomy" id="59729"/>
    <lineage>
        <taxon>Eukaryota</taxon>
        <taxon>Metazoa</taxon>
        <taxon>Chordata</taxon>
        <taxon>Craniata</taxon>
        <taxon>Vertebrata</taxon>
        <taxon>Euteleostomi</taxon>
        <taxon>Archelosauria</taxon>
        <taxon>Archosauria</taxon>
        <taxon>Dinosauria</taxon>
        <taxon>Saurischia</taxon>
        <taxon>Theropoda</taxon>
        <taxon>Coelurosauria</taxon>
        <taxon>Aves</taxon>
        <taxon>Neognathae</taxon>
        <taxon>Neoaves</taxon>
        <taxon>Telluraves</taxon>
        <taxon>Australaves</taxon>
        <taxon>Passeriformes</taxon>
        <taxon>Passeroidea</taxon>
        <taxon>Estrildidae</taxon>
        <taxon>Estrildinae</taxon>
        <taxon>Taeniopygia</taxon>
    </lineage>
</organism>
<keyword evidence="8" id="KW-0732">Signal</keyword>
<evidence type="ECO:0000256" key="8">
    <source>
        <dbReference type="SAM" id="SignalP"/>
    </source>
</evidence>
<evidence type="ECO:0000256" key="1">
    <source>
        <dbReference type="ARBA" id="ARBA00004141"/>
    </source>
</evidence>
<evidence type="ECO:0000256" key="7">
    <source>
        <dbReference type="SAM" id="Phobius"/>
    </source>
</evidence>
<keyword evidence="3 7" id="KW-0812">Transmembrane</keyword>
<proteinExistence type="inferred from homology"/>
<dbReference type="Ensembl" id="ENSTGUT00000028402.1">
    <property type="protein sequence ID" value="ENSTGUP00000018363.1"/>
    <property type="gene ID" value="ENSTGUG00000024307.1"/>
</dbReference>
<name>A0A674G716_TAEGU</name>
<dbReference type="PANTHER" id="PTHR20855">
    <property type="entry name" value="ADIPOR/PROGESTIN RECEPTOR-RELATED"/>
    <property type="match status" value="1"/>
</dbReference>
<dbReference type="GO" id="GO:0046872">
    <property type="term" value="F:metal ion binding"/>
    <property type="evidence" value="ECO:0007669"/>
    <property type="project" value="UniProtKB-KW"/>
</dbReference>
<evidence type="ECO:0008006" key="11">
    <source>
        <dbReference type="Google" id="ProtNLM"/>
    </source>
</evidence>
<sequence>MNNETLNVWTHLLPAGYLLWLLVVRLREPGASPGTSPGPSGTLDTSSGPFLAYLGTCALYPLASSAAHALGAMGGHGRHRAFCCDYAALSLYGLGSALAYSAYAFPLEWVGSTFHEFYVPVAVLNSALSTGLACYSRWDPAGIRDRGSAPALGHWEVGKGKEGIFPLGNGEDSMRKMRNNGRSFSFWEVPKGICGILEWFGLGGDLEMIQVCYPRFPGKLWNSLCVPCGIPGVSHVEFPVYPMWNSRCFPCGIPCISHVEFLVYPMWNSLCIPCGIPCVSHVEFLVFPCISHVEFLVYPMWNSRCFPVYPTWNSRCFPGFWRRSGPA</sequence>
<dbReference type="GO" id="GO:0038023">
    <property type="term" value="F:signaling receptor activity"/>
    <property type="evidence" value="ECO:0007669"/>
    <property type="project" value="TreeGrafter"/>
</dbReference>
<accession>A0A674G716</accession>
<evidence type="ECO:0000313" key="10">
    <source>
        <dbReference type="Proteomes" id="UP000007754"/>
    </source>
</evidence>
<evidence type="ECO:0000256" key="3">
    <source>
        <dbReference type="ARBA" id="ARBA00022692"/>
    </source>
</evidence>
<keyword evidence="6" id="KW-0862">Zinc</keyword>
<evidence type="ECO:0000313" key="9">
    <source>
        <dbReference type="Ensembl" id="ENSTGUP00000018363.1"/>
    </source>
</evidence>
<feature type="transmembrane region" description="Helical" evidence="7">
    <location>
        <begin position="86"/>
        <end position="105"/>
    </location>
</feature>
<feature type="transmembrane region" description="Helical" evidence="7">
    <location>
        <begin position="117"/>
        <end position="136"/>
    </location>
</feature>
<feature type="transmembrane region" description="Helical" evidence="7">
    <location>
        <begin position="50"/>
        <end position="74"/>
    </location>
</feature>
<keyword evidence="6" id="KW-0479">Metal-binding</keyword>
<comment type="subcellular location">
    <subcellularLocation>
        <location evidence="1">Membrane</location>
        <topology evidence="1">Multi-pass membrane protein</topology>
    </subcellularLocation>
</comment>
<feature type="binding site" evidence="6">
    <location>
        <position position="68"/>
    </location>
    <ligand>
        <name>Zn(2+)</name>
        <dbReference type="ChEBI" id="CHEBI:29105"/>
    </ligand>
</feature>
<evidence type="ECO:0000256" key="6">
    <source>
        <dbReference type="PIRSR" id="PIRSR604254-1"/>
    </source>
</evidence>
<feature type="signal peptide" evidence="8">
    <location>
        <begin position="1"/>
        <end position="26"/>
    </location>
</feature>